<dbReference type="PROSITE" id="PS01124">
    <property type="entry name" value="HTH_ARAC_FAMILY_2"/>
    <property type="match status" value="1"/>
</dbReference>
<dbReference type="InterPro" id="IPR018060">
    <property type="entry name" value="HTH_AraC"/>
</dbReference>
<proteinExistence type="predicted"/>
<protein>
    <submittedName>
        <fullName evidence="5">AraC family transcriptional regulator</fullName>
    </submittedName>
    <submittedName>
        <fullName evidence="4">Arabinose operon regulatory protein</fullName>
    </submittedName>
    <submittedName>
        <fullName evidence="6">Helix-turn-helix domain-containing protein</fullName>
    </submittedName>
</protein>
<evidence type="ECO:0000313" key="8">
    <source>
        <dbReference type="Proteomes" id="UP000429811"/>
    </source>
</evidence>
<dbReference type="Proteomes" id="UP000095746">
    <property type="component" value="Unassembled WGS sequence"/>
</dbReference>
<dbReference type="PANTHER" id="PTHR47893:SF1">
    <property type="entry name" value="REGULATORY PROTEIN PCHR"/>
    <property type="match status" value="1"/>
</dbReference>
<dbReference type="AlphaFoldDB" id="A0A174MLD1"/>
<dbReference type="PANTHER" id="PTHR47893">
    <property type="entry name" value="REGULATORY PROTEIN PCHR"/>
    <property type="match status" value="1"/>
</dbReference>
<dbReference type="Pfam" id="PF12833">
    <property type="entry name" value="HTH_18"/>
    <property type="match status" value="1"/>
</dbReference>
<name>A0A174MLD1_FLAPL</name>
<evidence type="ECO:0000313" key="7">
    <source>
        <dbReference type="Proteomes" id="UP000095746"/>
    </source>
</evidence>
<dbReference type="Proteomes" id="UP000429811">
    <property type="component" value="Unassembled WGS sequence"/>
</dbReference>
<keyword evidence="1" id="KW-0805">Transcription regulation</keyword>
<evidence type="ECO:0000313" key="4">
    <source>
        <dbReference type="EMBL" id="CUP35118.1"/>
    </source>
</evidence>
<keyword evidence="2" id="KW-0804">Transcription</keyword>
<reference evidence="5" key="3">
    <citation type="submission" date="2023-01" db="EMBL/GenBank/DDBJ databases">
        <title>Human gut microbiome strain richness.</title>
        <authorList>
            <person name="Chen-Liaw A."/>
        </authorList>
    </citation>
    <scope>NUCLEOTIDE SEQUENCE</scope>
    <source>
        <strain evidence="5">2225st1_A6_2225SCRN_200828</strain>
    </source>
</reference>
<dbReference type="EMBL" id="JAQLWO010000002">
    <property type="protein sequence ID" value="MDB7904974.1"/>
    <property type="molecule type" value="Genomic_DNA"/>
</dbReference>
<feature type="domain" description="HTH araC/xylS-type" evidence="3">
    <location>
        <begin position="188"/>
        <end position="286"/>
    </location>
</feature>
<dbReference type="SUPFAM" id="SSF46689">
    <property type="entry name" value="Homeodomain-like"/>
    <property type="match status" value="2"/>
</dbReference>
<evidence type="ECO:0000259" key="3">
    <source>
        <dbReference type="PROSITE" id="PS01124"/>
    </source>
</evidence>
<dbReference type="Proteomes" id="UP001211006">
    <property type="component" value="Unassembled WGS sequence"/>
</dbReference>
<dbReference type="GeneID" id="89522079"/>
<organism evidence="4 7">
    <name type="scientific">Flavonifractor plautii</name>
    <name type="common">Fusobacterium plautii</name>
    <dbReference type="NCBI Taxonomy" id="292800"/>
    <lineage>
        <taxon>Bacteria</taxon>
        <taxon>Bacillati</taxon>
        <taxon>Bacillota</taxon>
        <taxon>Clostridia</taxon>
        <taxon>Eubacteriales</taxon>
        <taxon>Oscillospiraceae</taxon>
        <taxon>Flavonifractor</taxon>
    </lineage>
</organism>
<evidence type="ECO:0000313" key="6">
    <source>
        <dbReference type="EMBL" id="MSB49612.1"/>
    </source>
</evidence>
<dbReference type="GO" id="GO:0003700">
    <property type="term" value="F:DNA-binding transcription factor activity"/>
    <property type="evidence" value="ECO:0007669"/>
    <property type="project" value="InterPro"/>
</dbReference>
<dbReference type="SMART" id="SM00342">
    <property type="entry name" value="HTH_ARAC"/>
    <property type="match status" value="1"/>
</dbReference>
<evidence type="ECO:0000313" key="5">
    <source>
        <dbReference type="EMBL" id="MDB7904974.1"/>
    </source>
</evidence>
<dbReference type="GO" id="GO:0043565">
    <property type="term" value="F:sequence-specific DNA binding"/>
    <property type="evidence" value="ECO:0007669"/>
    <property type="project" value="InterPro"/>
</dbReference>
<dbReference type="Gene3D" id="1.10.10.60">
    <property type="entry name" value="Homeodomain-like"/>
    <property type="match status" value="2"/>
</dbReference>
<gene>
    <name evidence="4" type="primary">araC_1</name>
    <name evidence="4" type="ORF">ERS852411_03024</name>
    <name evidence="6" type="ORF">GKE90_13060</name>
    <name evidence="5" type="ORF">PND83_03195</name>
</gene>
<evidence type="ECO:0000256" key="2">
    <source>
        <dbReference type="ARBA" id="ARBA00023163"/>
    </source>
</evidence>
<dbReference type="EMBL" id="WKPO01000018">
    <property type="protein sequence ID" value="MSB49612.1"/>
    <property type="molecule type" value="Genomic_DNA"/>
</dbReference>
<dbReference type="InterPro" id="IPR009057">
    <property type="entry name" value="Homeodomain-like_sf"/>
</dbReference>
<evidence type="ECO:0000256" key="1">
    <source>
        <dbReference type="ARBA" id="ARBA00023015"/>
    </source>
</evidence>
<reference evidence="6 8" key="2">
    <citation type="journal article" date="2019" name="Nat. Med.">
        <title>A library of human gut bacterial isolates paired with longitudinal multiomics data enables mechanistic microbiome research.</title>
        <authorList>
            <person name="Poyet M."/>
            <person name="Groussin M."/>
            <person name="Gibbons S.M."/>
            <person name="Avila-Pacheco J."/>
            <person name="Jiang X."/>
            <person name="Kearney S.M."/>
            <person name="Perrotta A.R."/>
            <person name="Berdy B."/>
            <person name="Zhao S."/>
            <person name="Lieberman T.D."/>
            <person name="Swanson P.K."/>
            <person name="Smith M."/>
            <person name="Roesemann S."/>
            <person name="Alexander J.E."/>
            <person name="Rich S.A."/>
            <person name="Livny J."/>
            <person name="Vlamakis H."/>
            <person name="Clish C."/>
            <person name="Bullock K."/>
            <person name="Deik A."/>
            <person name="Scott J."/>
            <person name="Pierce K.A."/>
            <person name="Xavier R.J."/>
            <person name="Alm E.J."/>
        </authorList>
    </citation>
    <scope>NUCLEOTIDE SEQUENCE [LARGE SCALE GENOMIC DNA]</scope>
    <source>
        <strain evidence="6 8">BIOML-A5</strain>
    </source>
</reference>
<dbReference type="EMBL" id="CYZT01000327">
    <property type="protein sequence ID" value="CUP35118.1"/>
    <property type="molecule type" value="Genomic_DNA"/>
</dbReference>
<sequence length="300" mass="34349">MLDALLSWDGWTVTQLPAEQAAIFRLEGVPPSEEFLFIQESEALEILFCRKGGLFLEWAGHRRLSLSTDQVLFLPVRTEAYRGRFASEPFYGTLVRMEAKTAWSTLRAMHSDLGESISRAWNDPCMLRAALWSEALFSALDYMQLGHIGDYYVIKALEVLFLLHAQREGLALTPQCDYHTQSQIETIREIQKYMVGHLDERLTVRSLSQQFRISGTALKSCFRQVYGVPVHQYLLEQRMARAAELLTTTTQSVLQISTVVGYSSVSQFGIAFKRRYHMPPAQFRRNANKNPFTTVPDQNR</sequence>
<accession>A0A174MLD1</accession>
<dbReference type="InterPro" id="IPR053142">
    <property type="entry name" value="PchR_regulatory_protein"/>
</dbReference>
<dbReference type="RefSeq" id="WP_021632107.1">
    <property type="nucleotide sequence ID" value="NZ_BAABXT010000001.1"/>
</dbReference>
<reference evidence="4 7" key="1">
    <citation type="submission" date="2015-09" db="EMBL/GenBank/DDBJ databases">
        <authorList>
            <consortium name="Pathogen Informatics"/>
        </authorList>
    </citation>
    <scope>NUCLEOTIDE SEQUENCE [LARGE SCALE GENOMIC DNA]</scope>
    <source>
        <strain evidence="4 7">2789STDY5608854</strain>
    </source>
</reference>